<comment type="subcellular location">
    <subcellularLocation>
        <location evidence="1">Cell inner membrane</location>
        <topology evidence="1">Single-pass type II membrane protein</topology>
        <orientation evidence="1">Periplasmic side</orientation>
    </subcellularLocation>
</comment>
<evidence type="ECO:0000313" key="14">
    <source>
        <dbReference type="EMBL" id="QGW29855.1"/>
    </source>
</evidence>
<evidence type="ECO:0000256" key="1">
    <source>
        <dbReference type="ARBA" id="ARBA00004382"/>
    </source>
</evidence>
<dbReference type="GO" id="GO:0005886">
    <property type="term" value="C:plasma membrane"/>
    <property type="evidence" value="ECO:0007669"/>
    <property type="project" value="UniProtKB-SubCell"/>
</dbReference>
<dbReference type="PANTHER" id="PTHR47529">
    <property type="entry name" value="PEPTIDYL-PROLYL CIS-TRANS ISOMERASE D"/>
    <property type="match status" value="1"/>
</dbReference>
<evidence type="ECO:0000256" key="8">
    <source>
        <dbReference type="ARBA" id="ARBA00038408"/>
    </source>
</evidence>
<evidence type="ECO:0000256" key="4">
    <source>
        <dbReference type="ARBA" id="ARBA00022692"/>
    </source>
</evidence>
<evidence type="ECO:0000256" key="3">
    <source>
        <dbReference type="ARBA" id="ARBA00022519"/>
    </source>
</evidence>
<organism evidence="14 15">
    <name type="scientific">Phnomibacter ginsenosidimutans</name>
    <dbReference type="NCBI Taxonomy" id="2676868"/>
    <lineage>
        <taxon>Bacteria</taxon>
        <taxon>Pseudomonadati</taxon>
        <taxon>Bacteroidota</taxon>
        <taxon>Chitinophagia</taxon>
        <taxon>Chitinophagales</taxon>
        <taxon>Chitinophagaceae</taxon>
        <taxon>Phnomibacter</taxon>
    </lineage>
</organism>
<accession>A0A6I6GMU5</accession>
<comment type="similarity">
    <text evidence="8">Belongs to the PpiD chaperone family.</text>
</comment>
<keyword evidence="7" id="KW-0143">Chaperone</keyword>
<evidence type="ECO:0000256" key="7">
    <source>
        <dbReference type="ARBA" id="ARBA00023186"/>
    </source>
</evidence>
<dbReference type="RefSeq" id="WP_157480452.1">
    <property type="nucleotide sequence ID" value="NZ_CP046566.1"/>
</dbReference>
<evidence type="ECO:0000259" key="13">
    <source>
        <dbReference type="PROSITE" id="PS50198"/>
    </source>
</evidence>
<keyword evidence="11" id="KW-0413">Isomerase</keyword>
<dbReference type="InterPro" id="IPR046357">
    <property type="entry name" value="PPIase_dom_sf"/>
</dbReference>
<evidence type="ECO:0000256" key="2">
    <source>
        <dbReference type="ARBA" id="ARBA00022475"/>
    </source>
</evidence>
<keyword evidence="5 12" id="KW-1133">Transmembrane helix</keyword>
<dbReference type="KEGG" id="fls:GLV81_18560"/>
<evidence type="ECO:0000256" key="9">
    <source>
        <dbReference type="ARBA" id="ARBA00040743"/>
    </source>
</evidence>
<dbReference type="InterPro" id="IPR052029">
    <property type="entry name" value="PpiD_chaperone"/>
</dbReference>
<name>A0A6I6GMU5_9BACT</name>
<sequence length="706" mass="76831">MSIIQTIRDKAAPVTIGVIAISLIGFILMDAGRSGLGGGVSPKDAVASVNGVDISWETFQQKVKLNEDIQQMQGATVDENTRQQIYTETYRTMIDEELLNQEFAKLGIDVSDKEFNDMLFGKNPPQWLTQQFTNEKGEYDVVAARNAINELKKNKANANRDLINNVYLNPMIDGTKRNKYFSLLQNSTYVPKWMAEKTIADNNQMASMSYIVAPFSSISDSAVKVTDAQILEYAKKHQSEYETEEGSRHIAYVAFDASPSAQDTADVVSSLEALKAEFASTADAGSFVMRNGTTLPYFDGYVSKNRIQIAQKDSIIGAGVGKVYGPYLDVQSFVLSKVVDSKVLPDSVKARHILIGTIDPRTQQPLMDDASAQKKADSLFAAIKAGADFTALALMNSTDEGSKIQGGDLGYFASGTMVKEFNDFCFSKSKGDMEVVKTQFGYHIIQITDQKDFAPAYKIAYLAKTIDASQATINDAQMKANTFLSKSKDYKSFDGNATAEKLNKLVATDIKAADYQIGMLGVNRQLVRDIYKADVGEVLPEPIEINNQFVVVAVTGEDPKGLPSVNKLRPMVESIVRNELKGKQLAEKLAGVNTLEAAAQKINVPVLRADSVSFVSPLLGGVGYELKAGGFGFNKSSVGKVSAPIVGSSGVFLVKPENIYAKADATANVQETMSTLTNQQRGVLLYGSMEALKKTAAVTDNRTKFL</sequence>
<proteinExistence type="inferred from homology"/>
<dbReference type="InterPro" id="IPR000297">
    <property type="entry name" value="PPIase_PpiC"/>
</dbReference>
<dbReference type="EMBL" id="CP046566">
    <property type="protein sequence ID" value="QGW29855.1"/>
    <property type="molecule type" value="Genomic_DNA"/>
</dbReference>
<gene>
    <name evidence="14" type="ORF">GLV81_18560</name>
</gene>
<dbReference type="Proteomes" id="UP000426027">
    <property type="component" value="Chromosome"/>
</dbReference>
<dbReference type="Gene3D" id="3.10.50.40">
    <property type="match status" value="1"/>
</dbReference>
<evidence type="ECO:0000256" key="6">
    <source>
        <dbReference type="ARBA" id="ARBA00023136"/>
    </source>
</evidence>
<dbReference type="Gene3D" id="1.10.4030.10">
    <property type="entry name" value="Porin chaperone SurA, peptide-binding domain"/>
    <property type="match status" value="1"/>
</dbReference>
<dbReference type="GO" id="GO:0003755">
    <property type="term" value="F:peptidyl-prolyl cis-trans isomerase activity"/>
    <property type="evidence" value="ECO:0007669"/>
    <property type="project" value="UniProtKB-KW"/>
</dbReference>
<evidence type="ECO:0000256" key="5">
    <source>
        <dbReference type="ARBA" id="ARBA00022989"/>
    </source>
</evidence>
<evidence type="ECO:0000256" key="12">
    <source>
        <dbReference type="SAM" id="Phobius"/>
    </source>
</evidence>
<evidence type="ECO:0000256" key="10">
    <source>
        <dbReference type="ARBA" id="ARBA00042775"/>
    </source>
</evidence>
<reference evidence="14 15" key="1">
    <citation type="submission" date="2019-11" db="EMBL/GenBank/DDBJ databases">
        <authorList>
            <person name="Im W.T."/>
        </authorList>
    </citation>
    <scope>NUCLEOTIDE SEQUENCE [LARGE SCALE GENOMIC DNA]</scope>
    <source>
        <strain evidence="14 15">SB-02</strain>
    </source>
</reference>
<dbReference type="Pfam" id="PF13616">
    <property type="entry name" value="Rotamase_3"/>
    <property type="match status" value="1"/>
</dbReference>
<protein>
    <recommendedName>
        <fullName evidence="9">Periplasmic chaperone PpiD</fullName>
    </recommendedName>
    <alternativeName>
        <fullName evidence="10">Periplasmic folding chaperone</fullName>
    </alternativeName>
</protein>
<dbReference type="Pfam" id="PF13623">
    <property type="entry name" value="SurA_N_2"/>
    <property type="match status" value="1"/>
</dbReference>
<dbReference type="PANTHER" id="PTHR47529:SF1">
    <property type="entry name" value="PERIPLASMIC CHAPERONE PPID"/>
    <property type="match status" value="1"/>
</dbReference>
<feature type="transmembrane region" description="Helical" evidence="12">
    <location>
        <begin position="12"/>
        <end position="29"/>
    </location>
</feature>
<evidence type="ECO:0000256" key="11">
    <source>
        <dbReference type="PROSITE-ProRule" id="PRU00278"/>
    </source>
</evidence>
<dbReference type="SUPFAM" id="SSF109998">
    <property type="entry name" value="Triger factor/SurA peptide-binding domain-like"/>
    <property type="match status" value="1"/>
</dbReference>
<keyword evidence="2" id="KW-1003">Cell membrane</keyword>
<keyword evidence="11" id="KW-0697">Rotamase</keyword>
<dbReference type="PROSITE" id="PS50198">
    <property type="entry name" value="PPIC_PPIASE_2"/>
    <property type="match status" value="1"/>
</dbReference>
<dbReference type="AlphaFoldDB" id="A0A6I6GMU5"/>
<evidence type="ECO:0000313" key="15">
    <source>
        <dbReference type="Proteomes" id="UP000426027"/>
    </source>
</evidence>
<keyword evidence="6 12" id="KW-0472">Membrane</keyword>
<keyword evidence="4 12" id="KW-0812">Transmembrane</keyword>
<keyword evidence="3" id="KW-0997">Cell inner membrane</keyword>
<dbReference type="InterPro" id="IPR027304">
    <property type="entry name" value="Trigger_fact/SurA_dom_sf"/>
</dbReference>
<feature type="domain" description="PpiC" evidence="13">
    <location>
        <begin position="345"/>
        <end position="449"/>
    </location>
</feature>
<keyword evidence="15" id="KW-1185">Reference proteome</keyword>
<dbReference type="SUPFAM" id="SSF54534">
    <property type="entry name" value="FKBP-like"/>
    <property type="match status" value="1"/>
</dbReference>